<comment type="caution">
    <text evidence="1">The sequence shown here is derived from an EMBL/GenBank/DDBJ whole genome shotgun (WGS) entry which is preliminary data.</text>
</comment>
<keyword evidence="2" id="KW-1185">Reference proteome</keyword>
<gene>
    <name evidence="1" type="ORF">Pla100_39930</name>
</gene>
<dbReference type="Proteomes" id="UP000316213">
    <property type="component" value="Unassembled WGS sequence"/>
</dbReference>
<protein>
    <submittedName>
        <fullName evidence="1">Uncharacterized protein</fullName>
    </submittedName>
</protein>
<proteinExistence type="predicted"/>
<accession>A0A5C6A5P0</accession>
<name>A0A5C6A5P0_9BACT</name>
<evidence type="ECO:0000313" key="1">
    <source>
        <dbReference type="EMBL" id="TWT94381.1"/>
    </source>
</evidence>
<evidence type="ECO:0000313" key="2">
    <source>
        <dbReference type="Proteomes" id="UP000316213"/>
    </source>
</evidence>
<organism evidence="1 2">
    <name type="scientific">Neorhodopirellula pilleata</name>
    <dbReference type="NCBI Taxonomy" id="2714738"/>
    <lineage>
        <taxon>Bacteria</taxon>
        <taxon>Pseudomonadati</taxon>
        <taxon>Planctomycetota</taxon>
        <taxon>Planctomycetia</taxon>
        <taxon>Pirellulales</taxon>
        <taxon>Pirellulaceae</taxon>
        <taxon>Neorhodopirellula</taxon>
    </lineage>
</organism>
<sequence length="91" mass="10201">MRLTLPQSYRFAPPTSSKFQAVHFRMPEITNVELVCDQCTLAFSAACFSGTLIRANRTLIQPPRRNGVFDTTASVFAVSSIDEHHRSRSGR</sequence>
<reference evidence="1 2" key="1">
    <citation type="submission" date="2019-02" db="EMBL/GenBank/DDBJ databases">
        <title>Deep-cultivation of Planctomycetes and their phenomic and genomic characterization uncovers novel biology.</title>
        <authorList>
            <person name="Wiegand S."/>
            <person name="Jogler M."/>
            <person name="Boedeker C."/>
            <person name="Pinto D."/>
            <person name="Vollmers J."/>
            <person name="Rivas-Marin E."/>
            <person name="Kohn T."/>
            <person name="Peeters S.H."/>
            <person name="Heuer A."/>
            <person name="Rast P."/>
            <person name="Oberbeckmann S."/>
            <person name="Bunk B."/>
            <person name="Jeske O."/>
            <person name="Meyerdierks A."/>
            <person name="Storesund J.E."/>
            <person name="Kallscheuer N."/>
            <person name="Luecker S."/>
            <person name="Lage O.M."/>
            <person name="Pohl T."/>
            <person name="Merkel B.J."/>
            <person name="Hornburger P."/>
            <person name="Mueller R.-W."/>
            <person name="Bruemmer F."/>
            <person name="Labrenz M."/>
            <person name="Spormann A.M."/>
            <person name="Op Den Camp H."/>
            <person name="Overmann J."/>
            <person name="Amann R."/>
            <person name="Jetten M.S.M."/>
            <person name="Mascher T."/>
            <person name="Medema M.H."/>
            <person name="Devos D.P."/>
            <person name="Kaster A.-K."/>
            <person name="Ovreas L."/>
            <person name="Rohde M."/>
            <person name="Galperin M.Y."/>
            <person name="Jogler C."/>
        </authorList>
    </citation>
    <scope>NUCLEOTIDE SEQUENCE [LARGE SCALE GENOMIC DNA]</scope>
    <source>
        <strain evidence="1 2">Pla100</strain>
    </source>
</reference>
<dbReference type="EMBL" id="SJPM01000008">
    <property type="protein sequence ID" value="TWT94381.1"/>
    <property type="molecule type" value="Genomic_DNA"/>
</dbReference>
<dbReference type="AlphaFoldDB" id="A0A5C6A5P0"/>